<dbReference type="SUPFAM" id="SSF143100">
    <property type="entry name" value="TTHA1013/TTHA0281-like"/>
    <property type="match status" value="1"/>
</dbReference>
<comment type="caution">
    <text evidence="2">The sequence shown here is derived from an EMBL/GenBank/DDBJ whole genome shotgun (WGS) entry which is preliminary data.</text>
</comment>
<protein>
    <submittedName>
        <fullName evidence="2">Putative RNase H-like HicB family nuclease</fullName>
    </submittedName>
</protein>
<dbReference type="InterPro" id="IPR051404">
    <property type="entry name" value="TA_system_antitoxin"/>
</dbReference>
<dbReference type="AlphaFoldDB" id="A0A7W6N9T8"/>
<proteinExistence type="predicted"/>
<sequence length="136" mass="14486">MARYAALIDGTTGAYGVIVPDMPGCTAMGKTIEEALFNAAAAMRDWAEEMEAMGETVPAPRRFEDIRLVDDIRQALAEGAQLASIALIRATGRPAKANLSIDAGILAAIDEEAKRQGLTRSAFIELIAKRHISEAA</sequence>
<feature type="domain" description="HicB-like antitoxin of toxin-antitoxin system" evidence="1">
    <location>
        <begin position="8"/>
        <end position="127"/>
    </location>
</feature>
<dbReference type="Pfam" id="PF15919">
    <property type="entry name" value="HicB_lk_antitox"/>
    <property type="match status" value="1"/>
</dbReference>
<accession>A0A7W6N9T8</accession>
<keyword evidence="3" id="KW-1185">Reference proteome</keyword>
<dbReference type="RefSeq" id="WP_035459283.1">
    <property type="nucleotide sequence ID" value="NZ_JACIDC010000018.1"/>
</dbReference>
<dbReference type="Gene3D" id="3.30.160.250">
    <property type="match status" value="1"/>
</dbReference>
<dbReference type="EMBL" id="JACIDC010000018">
    <property type="protein sequence ID" value="MBB4042031.1"/>
    <property type="molecule type" value="Genomic_DNA"/>
</dbReference>
<organism evidence="2 3">
    <name type="scientific">Microvirga flocculans</name>
    <dbReference type="NCBI Taxonomy" id="217168"/>
    <lineage>
        <taxon>Bacteria</taxon>
        <taxon>Pseudomonadati</taxon>
        <taxon>Pseudomonadota</taxon>
        <taxon>Alphaproteobacteria</taxon>
        <taxon>Hyphomicrobiales</taxon>
        <taxon>Methylobacteriaceae</taxon>
        <taxon>Microvirga</taxon>
    </lineage>
</organism>
<dbReference type="PANTHER" id="PTHR34504:SF2">
    <property type="entry name" value="UPF0150 PROTEIN SSL0259"/>
    <property type="match status" value="1"/>
</dbReference>
<dbReference type="InterPro" id="IPR035069">
    <property type="entry name" value="TTHA1013/TTHA0281-like"/>
</dbReference>
<dbReference type="PANTHER" id="PTHR34504">
    <property type="entry name" value="ANTITOXIN HICB"/>
    <property type="match status" value="1"/>
</dbReference>
<evidence type="ECO:0000259" key="1">
    <source>
        <dbReference type="Pfam" id="PF15919"/>
    </source>
</evidence>
<evidence type="ECO:0000313" key="2">
    <source>
        <dbReference type="EMBL" id="MBB4042031.1"/>
    </source>
</evidence>
<dbReference type="Proteomes" id="UP000519439">
    <property type="component" value="Unassembled WGS sequence"/>
</dbReference>
<dbReference type="InterPro" id="IPR031807">
    <property type="entry name" value="HicB-like"/>
</dbReference>
<evidence type="ECO:0000313" key="3">
    <source>
        <dbReference type="Proteomes" id="UP000519439"/>
    </source>
</evidence>
<gene>
    <name evidence="2" type="ORF">GGR34_003716</name>
</gene>
<name>A0A7W6N9T8_9HYPH</name>
<reference evidence="2 3" key="1">
    <citation type="submission" date="2020-08" db="EMBL/GenBank/DDBJ databases">
        <title>Genomic Encyclopedia of Type Strains, Phase IV (KMG-IV): sequencing the most valuable type-strain genomes for metagenomic binning, comparative biology and taxonomic classification.</title>
        <authorList>
            <person name="Goeker M."/>
        </authorList>
    </citation>
    <scope>NUCLEOTIDE SEQUENCE [LARGE SCALE GENOMIC DNA]</scope>
    <source>
        <strain evidence="2 3">DSM 15743</strain>
    </source>
</reference>